<evidence type="ECO:0000256" key="7">
    <source>
        <dbReference type="ARBA" id="ARBA00023125"/>
    </source>
</evidence>
<sequence length="231" mass="26462">MVTILIVDDDPPIRELLRFYLQKDGYKTLEAADGQEALELLASHPIELAIVDIMMPHVDGYQLCTEVRRDYDIPVMMVTAKGDITDKAKGFSAGTDDYIVKPFEPKEVLYRIRALLRRFSMASKDIIQLGDTVINRKSYEVSTNGKTVILPLKEFELLAQLASFPDRIFTRDELIELVWGNNFVGYDRTVDVHIKRLRERFSESSDDFRIQTVRGKGYKLEASKQRHGGTD</sequence>
<feature type="modified residue" description="4-aspartylphosphate" evidence="12">
    <location>
        <position position="52"/>
    </location>
</feature>
<name>A0ABW3ZT13_9BACI</name>
<dbReference type="Pfam" id="PF00486">
    <property type="entry name" value="Trans_reg_C"/>
    <property type="match status" value="1"/>
</dbReference>
<keyword evidence="6" id="KW-0843">Virulence</keyword>
<evidence type="ECO:0000256" key="2">
    <source>
        <dbReference type="ARBA" id="ARBA00022490"/>
    </source>
</evidence>
<dbReference type="EMBL" id="JBHTNH010000004">
    <property type="protein sequence ID" value="MFD1360943.1"/>
    <property type="molecule type" value="Genomic_DNA"/>
</dbReference>
<evidence type="ECO:0000256" key="13">
    <source>
        <dbReference type="PROSITE-ProRule" id="PRU01091"/>
    </source>
</evidence>
<protein>
    <recommendedName>
        <fullName evidence="11">Heme response regulator HssR</fullName>
    </recommendedName>
</protein>
<keyword evidence="5" id="KW-0805">Transcription regulation</keyword>
<evidence type="ECO:0000256" key="3">
    <source>
        <dbReference type="ARBA" id="ARBA00022553"/>
    </source>
</evidence>
<dbReference type="PROSITE" id="PS50110">
    <property type="entry name" value="RESPONSE_REGULATORY"/>
    <property type="match status" value="1"/>
</dbReference>
<evidence type="ECO:0000256" key="9">
    <source>
        <dbReference type="ARBA" id="ARBA00023163"/>
    </source>
</evidence>
<reference evidence="17" key="1">
    <citation type="journal article" date="2019" name="Int. J. Syst. Evol. Microbiol.">
        <title>The Global Catalogue of Microorganisms (GCM) 10K type strain sequencing project: providing services to taxonomists for standard genome sequencing and annotation.</title>
        <authorList>
            <consortium name="The Broad Institute Genomics Platform"/>
            <consortium name="The Broad Institute Genome Sequencing Center for Infectious Disease"/>
            <person name="Wu L."/>
            <person name="Ma J."/>
        </authorList>
    </citation>
    <scope>NUCLEOTIDE SEQUENCE [LARGE SCALE GENOMIC DNA]</scope>
    <source>
        <strain evidence="17">CCUG 54822</strain>
    </source>
</reference>
<dbReference type="Proteomes" id="UP001597178">
    <property type="component" value="Unassembled WGS sequence"/>
</dbReference>
<dbReference type="PROSITE" id="PS51755">
    <property type="entry name" value="OMPR_PHOB"/>
    <property type="match status" value="1"/>
</dbReference>
<proteinExistence type="predicted"/>
<dbReference type="Gene3D" id="1.10.10.10">
    <property type="entry name" value="Winged helix-like DNA-binding domain superfamily/Winged helix DNA-binding domain"/>
    <property type="match status" value="1"/>
</dbReference>
<evidence type="ECO:0000259" key="14">
    <source>
        <dbReference type="PROSITE" id="PS50110"/>
    </source>
</evidence>
<evidence type="ECO:0000313" key="17">
    <source>
        <dbReference type="Proteomes" id="UP001597178"/>
    </source>
</evidence>
<keyword evidence="3 12" id="KW-0597">Phosphoprotein</keyword>
<keyword evidence="2" id="KW-0963">Cytoplasm</keyword>
<keyword evidence="4" id="KW-0902">Two-component regulatory system</keyword>
<dbReference type="CDD" id="cd00383">
    <property type="entry name" value="trans_reg_C"/>
    <property type="match status" value="1"/>
</dbReference>
<dbReference type="InterPro" id="IPR036388">
    <property type="entry name" value="WH-like_DNA-bd_sf"/>
</dbReference>
<dbReference type="Gene3D" id="3.40.50.2300">
    <property type="match status" value="1"/>
</dbReference>
<comment type="function">
    <text evidence="10">Member of the two-component regulatory system HssS/HssR involved in intracellular heme homeostasis and tempering of staphylococcal virulence. Phosphorylated HssR binds to a direct repeat sequence within hrtAB promoter and activates the expression of hrtAB, an efflux pump, in response to extracellular heme, hemin, hemoglobin or blood.</text>
</comment>
<dbReference type="RefSeq" id="WP_382398029.1">
    <property type="nucleotide sequence ID" value="NZ_JBHTNH010000004.1"/>
</dbReference>
<dbReference type="SUPFAM" id="SSF52172">
    <property type="entry name" value="CheY-like"/>
    <property type="match status" value="1"/>
</dbReference>
<evidence type="ECO:0000256" key="1">
    <source>
        <dbReference type="ARBA" id="ARBA00004496"/>
    </source>
</evidence>
<evidence type="ECO:0000256" key="4">
    <source>
        <dbReference type="ARBA" id="ARBA00023012"/>
    </source>
</evidence>
<comment type="subcellular location">
    <subcellularLocation>
        <location evidence="1">Cytoplasm</location>
    </subcellularLocation>
</comment>
<evidence type="ECO:0000259" key="15">
    <source>
        <dbReference type="PROSITE" id="PS51755"/>
    </source>
</evidence>
<feature type="DNA-binding region" description="OmpR/PhoB-type" evidence="13">
    <location>
        <begin position="124"/>
        <end position="222"/>
    </location>
</feature>
<evidence type="ECO:0000256" key="10">
    <source>
        <dbReference type="ARBA" id="ARBA00037471"/>
    </source>
</evidence>
<dbReference type="Gene3D" id="6.10.250.690">
    <property type="match status" value="1"/>
</dbReference>
<dbReference type="InterPro" id="IPR001867">
    <property type="entry name" value="OmpR/PhoB-type_DNA-bd"/>
</dbReference>
<dbReference type="Pfam" id="PF00072">
    <property type="entry name" value="Response_reg"/>
    <property type="match status" value="1"/>
</dbReference>
<keyword evidence="17" id="KW-1185">Reference proteome</keyword>
<keyword evidence="7 13" id="KW-0238">DNA-binding</keyword>
<dbReference type="InterPro" id="IPR001789">
    <property type="entry name" value="Sig_transdc_resp-reg_receiver"/>
</dbReference>
<organism evidence="16 17">
    <name type="scientific">Lentibacillus salinarum</name>
    <dbReference type="NCBI Taxonomy" id="446820"/>
    <lineage>
        <taxon>Bacteria</taxon>
        <taxon>Bacillati</taxon>
        <taxon>Bacillota</taxon>
        <taxon>Bacilli</taxon>
        <taxon>Bacillales</taxon>
        <taxon>Bacillaceae</taxon>
        <taxon>Lentibacillus</taxon>
    </lineage>
</organism>
<evidence type="ECO:0000256" key="8">
    <source>
        <dbReference type="ARBA" id="ARBA00023159"/>
    </source>
</evidence>
<keyword evidence="9" id="KW-0804">Transcription</keyword>
<dbReference type="SMART" id="SM00862">
    <property type="entry name" value="Trans_reg_C"/>
    <property type="match status" value="1"/>
</dbReference>
<dbReference type="InterPro" id="IPR011006">
    <property type="entry name" value="CheY-like_superfamily"/>
</dbReference>
<dbReference type="SMART" id="SM00448">
    <property type="entry name" value="REC"/>
    <property type="match status" value="1"/>
</dbReference>
<feature type="domain" description="OmpR/PhoB-type" evidence="15">
    <location>
        <begin position="124"/>
        <end position="222"/>
    </location>
</feature>
<evidence type="ECO:0000313" key="16">
    <source>
        <dbReference type="EMBL" id="MFD1360943.1"/>
    </source>
</evidence>
<keyword evidence="8" id="KW-0010">Activator</keyword>
<feature type="domain" description="Response regulatory" evidence="14">
    <location>
        <begin position="3"/>
        <end position="116"/>
    </location>
</feature>
<evidence type="ECO:0000256" key="12">
    <source>
        <dbReference type="PROSITE-ProRule" id="PRU00169"/>
    </source>
</evidence>
<comment type="caution">
    <text evidence="16">The sequence shown here is derived from an EMBL/GenBank/DDBJ whole genome shotgun (WGS) entry which is preliminary data.</text>
</comment>
<evidence type="ECO:0000256" key="6">
    <source>
        <dbReference type="ARBA" id="ARBA00023026"/>
    </source>
</evidence>
<accession>A0ABW3ZT13</accession>
<evidence type="ECO:0000256" key="5">
    <source>
        <dbReference type="ARBA" id="ARBA00023015"/>
    </source>
</evidence>
<dbReference type="PANTHER" id="PTHR48111">
    <property type="entry name" value="REGULATOR OF RPOS"/>
    <property type="match status" value="1"/>
</dbReference>
<gene>
    <name evidence="16" type="ORF">ACFQ4A_04580</name>
</gene>
<dbReference type="CDD" id="cd17574">
    <property type="entry name" value="REC_OmpR"/>
    <property type="match status" value="1"/>
</dbReference>
<evidence type="ECO:0000256" key="11">
    <source>
        <dbReference type="ARBA" id="ARBA00039976"/>
    </source>
</evidence>
<dbReference type="InterPro" id="IPR039420">
    <property type="entry name" value="WalR-like"/>
</dbReference>
<dbReference type="PANTHER" id="PTHR48111:SF49">
    <property type="entry name" value="HEME RESPONSE REGULATOR HSSR"/>
    <property type="match status" value="1"/>
</dbReference>